<reference evidence="2 3" key="1">
    <citation type="journal article" date="2020" name="Nature">
        <title>Six reference-quality genomes reveal evolution of bat adaptations.</title>
        <authorList>
            <person name="Jebb D."/>
            <person name="Huang Z."/>
            <person name="Pippel M."/>
            <person name="Hughes G.M."/>
            <person name="Lavrichenko K."/>
            <person name="Devanna P."/>
            <person name="Winkler S."/>
            <person name="Jermiin L.S."/>
            <person name="Skirmuntt E.C."/>
            <person name="Katzourakis A."/>
            <person name="Burkitt-Gray L."/>
            <person name="Ray D.A."/>
            <person name="Sullivan K.A.M."/>
            <person name="Roscito J.G."/>
            <person name="Kirilenko B.M."/>
            <person name="Davalos L.M."/>
            <person name="Corthals A.P."/>
            <person name="Power M.L."/>
            <person name="Jones G."/>
            <person name="Ransome R.D."/>
            <person name="Dechmann D.K.N."/>
            <person name="Locatelli A.G."/>
            <person name="Puechmaille S.J."/>
            <person name="Fedrigo O."/>
            <person name="Jarvis E.D."/>
            <person name="Hiller M."/>
            <person name="Vernes S.C."/>
            <person name="Myers E.W."/>
            <person name="Teeling E.C."/>
        </authorList>
    </citation>
    <scope>NUCLEOTIDE SEQUENCE [LARGE SCALE GENOMIC DNA]</scope>
    <source>
        <strain evidence="2">Bat1K_MPI-CBG_1</strain>
    </source>
</reference>
<dbReference type="AlphaFoldDB" id="A0A834EJH5"/>
<proteinExistence type="predicted"/>
<evidence type="ECO:0000256" key="1">
    <source>
        <dbReference type="SAM" id="MobiDB-lite"/>
    </source>
</evidence>
<organism evidence="2 3">
    <name type="scientific">Phyllostomus discolor</name>
    <name type="common">pale spear-nosed bat</name>
    <dbReference type="NCBI Taxonomy" id="89673"/>
    <lineage>
        <taxon>Eukaryota</taxon>
        <taxon>Metazoa</taxon>
        <taxon>Chordata</taxon>
        <taxon>Craniata</taxon>
        <taxon>Vertebrata</taxon>
        <taxon>Euteleostomi</taxon>
        <taxon>Mammalia</taxon>
        <taxon>Eutheria</taxon>
        <taxon>Laurasiatheria</taxon>
        <taxon>Chiroptera</taxon>
        <taxon>Yangochiroptera</taxon>
        <taxon>Phyllostomidae</taxon>
        <taxon>Phyllostominae</taxon>
        <taxon>Phyllostomus</taxon>
    </lineage>
</organism>
<dbReference type="Proteomes" id="UP000664940">
    <property type="component" value="Unassembled WGS sequence"/>
</dbReference>
<feature type="region of interest" description="Disordered" evidence="1">
    <location>
        <begin position="83"/>
        <end position="107"/>
    </location>
</feature>
<sequence>MPAAAGLPWLSPGGSGFLSPELCPSTPPLTLAFGGRAGPAPPAGEGCARGPVDSGPAASWSCPEPNQCKASAVAATTASASRVSTALSQSSSPSPSQPQPQLEPPGSEAPWIMVLGCKPGVRSQGIRQACAHRVQACPAPGPSAQVASGLRPAQRVAQLRWTCAGGLSLVLAQEEVALCACTQGWGFVSRAELQLSEDNLQQLQELGGPLQDPHPAPGTPCHRLQWQMAVYLNTVPAPRPTCFCLTDPHTPNSTHSPGSLLCAWVQPGGKRGSGGEELPLGRWYLQR</sequence>
<gene>
    <name evidence="2" type="ORF">HJG60_010013</name>
</gene>
<feature type="region of interest" description="Disordered" evidence="1">
    <location>
        <begin position="28"/>
        <end position="65"/>
    </location>
</feature>
<dbReference type="EMBL" id="JABVXQ010000003">
    <property type="protein sequence ID" value="KAF6119516.1"/>
    <property type="molecule type" value="Genomic_DNA"/>
</dbReference>
<evidence type="ECO:0000313" key="2">
    <source>
        <dbReference type="EMBL" id="KAF6119516.1"/>
    </source>
</evidence>
<protein>
    <submittedName>
        <fullName evidence="2">Uncharacterized protein</fullName>
    </submittedName>
</protein>
<feature type="compositionally biased region" description="Low complexity" evidence="1">
    <location>
        <begin position="83"/>
        <end position="94"/>
    </location>
</feature>
<accession>A0A834EJH5</accession>
<name>A0A834EJH5_9CHIR</name>
<comment type="caution">
    <text evidence="2">The sequence shown here is derived from an EMBL/GenBank/DDBJ whole genome shotgun (WGS) entry which is preliminary data.</text>
</comment>
<evidence type="ECO:0000313" key="3">
    <source>
        <dbReference type="Proteomes" id="UP000664940"/>
    </source>
</evidence>